<name>A0ABP1B927_9BRYO</name>
<dbReference type="EMBL" id="OZ023703">
    <property type="protein sequence ID" value="CAK9871317.1"/>
    <property type="molecule type" value="Genomic_DNA"/>
</dbReference>
<dbReference type="Proteomes" id="UP001497522">
    <property type="component" value="Chromosome 2"/>
</dbReference>
<organism evidence="2 3">
    <name type="scientific">Sphagnum jensenii</name>
    <dbReference type="NCBI Taxonomy" id="128206"/>
    <lineage>
        <taxon>Eukaryota</taxon>
        <taxon>Viridiplantae</taxon>
        <taxon>Streptophyta</taxon>
        <taxon>Embryophyta</taxon>
        <taxon>Bryophyta</taxon>
        <taxon>Sphagnophytina</taxon>
        <taxon>Sphagnopsida</taxon>
        <taxon>Sphagnales</taxon>
        <taxon>Sphagnaceae</taxon>
        <taxon>Sphagnum</taxon>
    </lineage>
</organism>
<evidence type="ECO:0000256" key="1">
    <source>
        <dbReference type="SAM" id="MobiDB-lite"/>
    </source>
</evidence>
<reference evidence="2 3" key="1">
    <citation type="submission" date="2024-03" db="EMBL/GenBank/DDBJ databases">
        <authorList>
            <consortium name="ELIXIR-Norway"/>
            <consortium name="Elixir Norway"/>
        </authorList>
    </citation>
    <scope>NUCLEOTIDE SEQUENCE [LARGE SCALE GENOMIC DNA]</scope>
</reference>
<proteinExistence type="predicted"/>
<feature type="region of interest" description="Disordered" evidence="1">
    <location>
        <begin position="78"/>
        <end position="102"/>
    </location>
</feature>
<evidence type="ECO:0000313" key="3">
    <source>
        <dbReference type="Proteomes" id="UP001497522"/>
    </source>
</evidence>
<protein>
    <submittedName>
        <fullName evidence="2">Uncharacterized protein</fullName>
    </submittedName>
</protein>
<evidence type="ECO:0000313" key="2">
    <source>
        <dbReference type="EMBL" id="CAK9871317.1"/>
    </source>
</evidence>
<keyword evidence="3" id="KW-1185">Reference proteome</keyword>
<accession>A0ABP1B927</accession>
<sequence length="102" mass="11190">MIGRECAQKSARVAPVAFASHFELGSCPGARRLMTAALTYGWPLLAGHIIINTCNRYQAGRIIINTCSWPHPPDVTDLGHSQPHLRPAAGRRYDQPMPITDV</sequence>
<gene>
    <name evidence="2" type="ORF">CSSPJE1EN2_LOCUS13985</name>
</gene>